<feature type="signal peptide" evidence="1">
    <location>
        <begin position="1"/>
        <end position="26"/>
    </location>
</feature>
<dbReference type="AlphaFoldDB" id="B9M450"/>
<dbReference type="Proteomes" id="UP000007721">
    <property type="component" value="Chromosome"/>
</dbReference>
<dbReference type="KEGG" id="geo:Geob_3162"/>
<protein>
    <submittedName>
        <fullName evidence="2">Lipoprotein, putative</fullName>
    </submittedName>
</protein>
<reference evidence="2 3" key="1">
    <citation type="submission" date="2009-01" db="EMBL/GenBank/DDBJ databases">
        <title>Complete sequence of Geobacter sp. FRC-32.</title>
        <authorList>
            <consortium name="US DOE Joint Genome Institute"/>
            <person name="Lucas S."/>
            <person name="Copeland A."/>
            <person name="Lapidus A."/>
            <person name="Glavina del Rio T."/>
            <person name="Dalin E."/>
            <person name="Tice H."/>
            <person name="Bruce D."/>
            <person name="Goodwin L."/>
            <person name="Pitluck S."/>
            <person name="Saunders E."/>
            <person name="Brettin T."/>
            <person name="Detter J.C."/>
            <person name="Han C."/>
            <person name="Larimer F."/>
            <person name="Land M."/>
            <person name="Hauser L."/>
            <person name="Kyrpides N."/>
            <person name="Ovchinnikova G."/>
            <person name="Kostka J."/>
            <person name="Richardson P."/>
        </authorList>
    </citation>
    <scope>NUCLEOTIDE SEQUENCE [LARGE SCALE GENOMIC DNA]</scope>
    <source>
        <strain evidence="3">DSM 22248 / JCM 15807 / FRC-32</strain>
    </source>
</reference>
<evidence type="ECO:0000313" key="2">
    <source>
        <dbReference type="EMBL" id="ACM21505.1"/>
    </source>
</evidence>
<dbReference type="HOGENOM" id="CLU_737241_0_0_7"/>
<organism evidence="2 3">
    <name type="scientific">Geotalea daltonii (strain DSM 22248 / JCM 15807 / FRC-32)</name>
    <name type="common">Geobacter daltonii</name>
    <dbReference type="NCBI Taxonomy" id="316067"/>
    <lineage>
        <taxon>Bacteria</taxon>
        <taxon>Pseudomonadati</taxon>
        <taxon>Thermodesulfobacteriota</taxon>
        <taxon>Desulfuromonadia</taxon>
        <taxon>Geobacterales</taxon>
        <taxon>Geobacteraceae</taxon>
        <taxon>Geotalea</taxon>
    </lineage>
</organism>
<dbReference type="EMBL" id="CP001390">
    <property type="protein sequence ID" value="ACM21505.1"/>
    <property type="molecule type" value="Genomic_DNA"/>
</dbReference>
<evidence type="ECO:0000256" key="1">
    <source>
        <dbReference type="SAM" id="SignalP"/>
    </source>
</evidence>
<keyword evidence="3" id="KW-1185">Reference proteome</keyword>
<dbReference type="STRING" id="316067.Geob_3162"/>
<evidence type="ECO:0000313" key="3">
    <source>
        <dbReference type="Proteomes" id="UP000007721"/>
    </source>
</evidence>
<dbReference type="eggNOG" id="ENOG5033N3U">
    <property type="taxonomic scope" value="Bacteria"/>
</dbReference>
<dbReference type="Gene3D" id="3.40.50.10610">
    <property type="entry name" value="ABC-type transport auxiliary lipoprotein component"/>
    <property type="match status" value="2"/>
</dbReference>
<feature type="chain" id="PRO_5002888672" evidence="1">
    <location>
        <begin position="27"/>
        <end position="372"/>
    </location>
</feature>
<dbReference type="OrthoDB" id="5394860at2"/>
<dbReference type="RefSeq" id="WP_012648233.1">
    <property type="nucleotide sequence ID" value="NC_011979.1"/>
</dbReference>
<proteinExistence type="predicted"/>
<gene>
    <name evidence="2" type="ordered locus">Geob_3162</name>
</gene>
<accession>B9M450</accession>
<keyword evidence="2" id="KW-0449">Lipoprotein</keyword>
<sequence length="372" mass="39948">MSSLINFSTKLALLLALLSGAGGCAAGTGTVKSAAIPEGKKPFIVVLPVENLSGVAVPLKSIRQSLAEKMREQGVGVLDEKGTDQFLARHRLRHTGSIDRDTLVALKTETGAAAVLISSMEMSSEAAPPKVAISCRLVSTAPEAKIIGMTSAALAGDDAPGLLGMGEIHKPDHLLEKALDPIAVRLAGAFSGREEKGRKWMRKFRPKTVYHSPSLDMQQQRTIAIIPFINKSGRKSAGEIVALHFVEELAKDNKHIIIEPGVVRQAFLKFRIILEGGISLANADVLFNDLNADLVLTGEVQEFQDYQGGMGTPKVDFSLTLLDRKSREVVWTSHSYNEGDDGVFFFDLGRVNTAGEMTSQMAAAIVSMIGKN</sequence>
<keyword evidence="1" id="KW-0732">Signal</keyword>
<name>B9M450_GEODF</name>